<dbReference type="InterPro" id="IPR050368">
    <property type="entry name" value="ClC-type_chloride_channel"/>
</dbReference>
<dbReference type="PRINTS" id="PR00762">
    <property type="entry name" value="CLCHANNEL"/>
</dbReference>
<keyword evidence="6 10" id="KW-0472">Membrane</keyword>
<dbReference type="SUPFAM" id="SSF81340">
    <property type="entry name" value="Clc chloride channel"/>
    <property type="match status" value="1"/>
</dbReference>
<keyword evidence="12" id="KW-1185">Reference proteome</keyword>
<sequence length="436" mass="44930">MTRTDHRSTSDLIRLCLWTFVVGVATGLVAALLVYLLHGIEHLVYGQHEGDTAVVTDGTTGLQRFLGIAVAGLIAGPAWWAVRRFGRPIPSVEDGMSGARMPVVETLVNVFLQMATVAAGASVGRENAPREAGAMMATQLARRIGLDRETTRLLVAAAAGAGLGAIYHIPLAGAVFAFEILLTTVTVRAVMVVLACSAVATVTAGIVVGDQPLYSTVTLSEGFGNLTVAVALGIVCGIAGLAFRHAASTAEATAPKGAHILWALPLAFVIVGALSLPLPEVLGNGRSAATSVLEGTPVWTFALALLVAKVVAVLITLRSGAIGGVLTPGFAVGALLGYLVGCVVQPIVPGIPPADFALLGAAAFLSTSMAAPLFALIVTVEFTGQSSEAYLALFLACATAALTGEILRSALSLPKQIQMPWTRKKKAVSRRRLGRS</sequence>
<keyword evidence="5" id="KW-0406">Ion transport</keyword>
<proteinExistence type="predicted"/>
<dbReference type="PANTHER" id="PTHR43427">
    <property type="entry name" value="CHLORIDE CHANNEL PROTEIN CLC-E"/>
    <property type="match status" value="1"/>
</dbReference>
<evidence type="ECO:0000256" key="5">
    <source>
        <dbReference type="ARBA" id="ARBA00023065"/>
    </source>
</evidence>
<evidence type="ECO:0000313" key="11">
    <source>
        <dbReference type="EMBL" id="MBP2333383.1"/>
    </source>
</evidence>
<name>A0ABS4UA09_9CORY</name>
<organism evidence="11 12">
    <name type="scientific">Corynebacterium freneyi</name>
    <dbReference type="NCBI Taxonomy" id="134034"/>
    <lineage>
        <taxon>Bacteria</taxon>
        <taxon>Bacillati</taxon>
        <taxon>Actinomycetota</taxon>
        <taxon>Actinomycetes</taxon>
        <taxon>Mycobacteriales</taxon>
        <taxon>Corynebacteriaceae</taxon>
        <taxon>Corynebacterium</taxon>
    </lineage>
</organism>
<evidence type="ECO:0000256" key="3">
    <source>
        <dbReference type="ARBA" id="ARBA00022692"/>
    </source>
</evidence>
<accession>A0ABS4UA09</accession>
<reference evidence="11 12" key="1">
    <citation type="submission" date="2021-03" db="EMBL/GenBank/DDBJ databases">
        <title>Sequencing the genomes of 1000 actinobacteria strains.</title>
        <authorList>
            <person name="Klenk H.-P."/>
        </authorList>
    </citation>
    <scope>NUCLEOTIDE SEQUENCE [LARGE SCALE GENOMIC DNA]</scope>
    <source>
        <strain evidence="11 12">DSM 44506</strain>
    </source>
</reference>
<protein>
    <submittedName>
        <fullName evidence="11">H+/Cl- antiporter ClcA</fullName>
    </submittedName>
</protein>
<feature type="transmembrane region" description="Helical" evidence="10">
    <location>
        <begin position="390"/>
        <end position="411"/>
    </location>
</feature>
<comment type="subcellular location">
    <subcellularLocation>
        <location evidence="1">Membrane</location>
        <topology evidence="1">Multi-pass membrane protein</topology>
    </subcellularLocation>
</comment>
<keyword evidence="7" id="KW-0869">Chloride channel</keyword>
<dbReference type="Proteomes" id="UP001519305">
    <property type="component" value="Unassembled WGS sequence"/>
</dbReference>
<evidence type="ECO:0000256" key="10">
    <source>
        <dbReference type="SAM" id="Phobius"/>
    </source>
</evidence>
<keyword evidence="4 10" id="KW-1133">Transmembrane helix</keyword>
<dbReference type="Pfam" id="PF00654">
    <property type="entry name" value="Voltage_CLC"/>
    <property type="match status" value="1"/>
</dbReference>
<feature type="transmembrane region" description="Helical" evidence="10">
    <location>
        <begin position="329"/>
        <end position="351"/>
    </location>
</feature>
<feature type="transmembrane region" description="Helical" evidence="10">
    <location>
        <begin position="298"/>
        <end position="317"/>
    </location>
</feature>
<feature type="transmembrane region" description="Helical" evidence="10">
    <location>
        <begin position="185"/>
        <end position="208"/>
    </location>
</feature>
<evidence type="ECO:0000256" key="1">
    <source>
        <dbReference type="ARBA" id="ARBA00004141"/>
    </source>
</evidence>
<dbReference type="InterPro" id="IPR014743">
    <property type="entry name" value="Cl-channel_core"/>
</dbReference>
<evidence type="ECO:0000256" key="9">
    <source>
        <dbReference type="ARBA" id="ARBA00023303"/>
    </source>
</evidence>
<dbReference type="Gene3D" id="1.10.3080.10">
    <property type="entry name" value="Clc chloride channel"/>
    <property type="match status" value="1"/>
</dbReference>
<gene>
    <name evidence="11" type="ORF">JOF33_002082</name>
</gene>
<keyword evidence="2" id="KW-0813">Transport</keyword>
<dbReference type="InterPro" id="IPR001807">
    <property type="entry name" value="ClC"/>
</dbReference>
<keyword evidence="8" id="KW-0868">Chloride</keyword>
<comment type="caution">
    <text evidence="11">The sequence shown here is derived from an EMBL/GenBank/DDBJ whole genome shotgun (WGS) entry which is preliminary data.</text>
</comment>
<evidence type="ECO:0000313" key="12">
    <source>
        <dbReference type="Proteomes" id="UP001519305"/>
    </source>
</evidence>
<keyword evidence="9" id="KW-0407">Ion channel</keyword>
<feature type="transmembrane region" description="Helical" evidence="10">
    <location>
        <begin position="65"/>
        <end position="82"/>
    </location>
</feature>
<feature type="transmembrane region" description="Helical" evidence="10">
    <location>
        <begin position="12"/>
        <end position="37"/>
    </location>
</feature>
<feature type="transmembrane region" description="Helical" evidence="10">
    <location>
        <begin position="357"/>
        <end position="378"/>
    </location>
</feature>
<feature type="transmembrane region" description="Helical" evidence="10">
    <location>
        <begin position="228"/>
        <end position="247"/>
    </location>
</feature>
<feature type="transmembrane region" description="Helical" evidence="10">
    <location>
        <begin position="259"/>
        <end position="278"/>
    </location>
</feature>
<feature type="transmembrane region" description="Helical" evidence="10">
    <location>
        <begin position="153"/>
        <end position="178"/>
    </location>
</feature>
<evidence type="ECO:0000256" key="7">
    <source>
        <dbReference type="ARBA" id="ARBA00023173"/>
    </source>
</evidence>
<evidence type="ECO:0000256" key="6">
    <source>
        <dbReference type="ARBA" id="ARBA00023136"/>
    </source>
</evidence>
<evidence type="ECO:0000256" key="2">
    <source>
        <dbReference type="ARBA" id="ARBA00022448"/>
    </source>
</evidence>
<evidence type="ECO:0000256" key="8">
    <source>
        <dbReference type="ARBA" id="ARBA00023214"/>
    </source>
</evidence>
<dbReference type="PANTHER" id="PTHR43427:SF6">
    <property type="entry name" value="CHLORIDE CHANNEL PROTEIN CLC-E"/>
    <property type="match status" value="1"/>
</dbReference>
<evidence type="ECO:0000256" key="4">
    <source>
        <dbReference type="ARBA" id="ARBA00022989"/>
    </source>
</evidence>
<keyword evidence="3 10" id="KW-0812">Transmembrane</keyword>
<dbReference type="RefSeq" id="WP_209654059.1">
    <property type="nucleotide sequence ID" value="NZ_CP047357.1"/>
</dbReference>
<dbReference type="EMBL" id="JAGINY010000001">
    <property type="protein sequence ID" value="MBP2333383.1"/>
    <property type="molecule type" value="Genomic_DNA"/>
</dbReference>